<dbReference type="EMBL" id="FNAN01000002">
    <property type="protein sequence ID" value="SDD88486.1"/>
    <property type="molecule type" value="Genomic_DNA"/>
</dbReference>
<dbReference type="Pfam" id="PF14092">
    <property type="entry name" value="DUF4270"/>
    <property type="match status" value="1"/>
</dbReference>
<dbReference type="STRING" id="659014.SAMN04487996_102425"/>
<name>A0A1G6YG07_9BACT</name>
<dbReference type="InterPro" id="IPR025366">
    <property type="entry name" value="DUF4270"/>
</dbReference>
<dbReference type="AlphaFoldDB" id="A0A1G6YG07"/>
<evidence type="ECO:0000313" key="2">
    <source>
        <dbReference type="Proteomes" id="UP000198748"/>
    </source>
</evidence>
<sequence>MKFQSYSFGKSSIVYKLLIIIGFAFTLTACEWGDQIESLAQPNPDDFAVLNTDTVTIQLSTIGTDSIMTGAVARMLLGTYKDPYFGRVKTMSFFQPTATGAVVLAQEAQYDSLILSLNYDNTYSYGDTTKPMNLTVHKLLKDITDIPSGTAYWNHNSTPYETASIGKITVIPRPRTTGQLRIRLSDALGKQIFTMAQNNQLSSSTDWINLVKGLVVVPAPTDNGPIVGFEWGNSVGLDSTSVQLHYHTPLANEFKKDSTVFRVTANYNQTVADPTGTQLAKLPANKRLSLPSSQSGNMAFMQAGTGIMMRVDLPYLNNFKYTKYTAINKAYLKVKPLKASVTDPLRVPRVLYLYRLDKNNQFYTDGNGAPLPVAILGAQGGASAPYQTDYIKNEQFYRFDISSFATEIMASETNDIGGFVIRSSTFGSTGLFRENGSEFSRSVDRLVVGDQKNADRGVELQLYYTTVKPK</sequence>
<gene>
    <name evidence="1" type="ORF">SAMN04487996_102425</name>
</gene>
<dbReference type="Proteomes" id="UP000198748">
    <property type="component" value="Unassembled WGS sequence"/>
</dbReference>
<proteinExistence type="predicted"/>
<dbReference type="RefSeq" id="WP_090147049.1">
    <property type="nucleotide sequence ID" value="NZ_FNAN01000002.1"/>
</dbReference>
<protein>
    <recommendedName>
        <fullName evidence="3">DUF4270 domain-containing protein</fullName>
    </recommendedName>
</protein>
<accession>A0A1G6YG07</accession>
<organism evidence="1 2">
    <name type="scientific">Dyadobacter soli</name>
    <dbReference type="NCBI Taxonomy" id="659014"/>
    <lineage>
        <taxon>Bacteria</taxon>
        <taxon>Pseudomonadati</taxon>
        <taxon>Bacteroidota</taxon>
        <taxon>Cytophagia</taxon>
        <taxon>Cytophagales</taxon>
        <taxon>Spirosomataceae</taxon>
        <taxon>Dyadobacter</taxon>
    </lineage>
</organism>
<dbReference type="PROSITE" id="PS51257">
    <property type="entry name" value="PROKAR_LIPOPROTEIN"/>
    <property type="match status" value="1"/>
</dbReference>
<reference evidence="2" key="1">
    <citation type="submission" date="2016-10" db="EMBL/GenBank/DDBJ databases">
        <authorList>
            <person name="Varghese N."/>
            <person name="Submissions S."/>
        </authorList>
    </citation>
    <scope>NUCLEOTIDE SEQUENCE [LARGE SCALE GENOMIC DNA]</scope>
    <source>
        <strain evidence="2">DSM 25329</strain>
    </source>
</reference>
<evidence type="ECO:0000313" key="1">
    <source>
        <dbReference type="EMBL" id="SDD88486.1"/>
    </source>
</evidence>
<dbReference type="OrthoDB" id="1092930at2"/>
<keyword evidence="2" id="KW-1185">Reference proteome</keyword>
<evidence type="ECO:0008006" key="3">
    <source>
        <dbReference type="Google" id="ProtNLM"/>
    </source>
</evidence>